<gene>
    <name evidence="1" type="ORF">FWILDA_LOCUS19760</name>
</gene>
<evidence type="ECO:0000313" key="2">
    <source>
        <dbReference type="Proteomes" id="UP001153678"/>
    </source>
</evidence>
<dbReference type="AlphaFoldDB" id="A0A9W4X4A8"/>
<reference evidence="1" key="1">
    <citation type="submission" date="2022-08" db="EMBL/GenBank/DDBJ databases">
        <authorList>
            <person name="Kallberg Y."/>
            <person name="Tangrot J."/>
            <person name="Rosling A."/>
        </authorList>
    </citation>
    <scope>NUCLEOTIDE SEQUENCE</scope>
    <source>
        <strain evidence="1">Wild A</strain>
    </source>
</reference>
<feature type="non-terminal residue" evidence="1">
    <location>
        <position position="1"/>
    </location>
</feature>
<dbReference type="EMBL" id="CAMKVN010025545">
    <property type="protein sequence ID" value="CAI2200824.1"/>
    <property type="molecule type" value="Genomic_DNA"/>
</dbReference>
<sequence length="46" mass="5262">EVKIYKSLAKLQGIYIPELLFYGDFANGMIVGTTLGHHKINRRLKD</sequence>
<organism evidence="1 2">
    <name type="scientific">Funneliformis geosporum</name>
    <dbReference type="NCBI Taxonomy" id="1117311"/>
    <lineage>
        <taxon>Eukaryota</taxon>
        <taxon>Fungi</taxon>
        <taxon>Fungi incertae sedis</taxon>
        <taxon>Mucoromycota</taxon>
        <taxon>Glomeromycotina</taxon>
        <taxon>Glomeromycetes</taxon>
        <taxon>Glomerales</taxon>
        <taxon>Glomeraceae</taxon>
        <taxon>Funneliformis</taxon>
    </lineage>
</organism>
<proteinExistence type="predicted"/>
<comment type="caution">
    <text evidence="1">The sequence shown here is derived from an EMBL/GenBank/DDBJ whole genome shotgun (WGS) entry which is preliminary data.</text>
</comment>
<accession>A0A9W4X4A8</accession>
<evidence type="ECO:0000313" key="1">
    <source>
        <dbReference type="EMBL" id="CAI2200824.1"/>
    </source>
</evidence>
<keyword evidence="2" id="KW-1185">Reference proteome</keyword>
<dbReference type="Proteomes" id="UP001153678">
    <property type="component" value="Unassembled WGS sequence"/>
</dbReference>
<protein>
    <submittedName>
        <fullName evidence="1">10689_t:CDS:1</fullName>
    </submittedName>
</protein>
<name>A0A9W4X4A8_9GLOM</name>
<dbReference type="OrthoDB" id="2156052at2759"/>